<gene>
    <name evidence="2" type="ORF">KUTeg_004726</name>
</gene>
<reference evidence="2 3" key="1">
    <citation type="submission" date="2022-12" db="EMBL/GenBank/DDBJ databases">
        <title>Chromosome-level genome of Tegillarca granosa.</title>
        <authorList>
            <person name="Kim J."/>
        </authorList>
    </citation>
    <scope>NUCLEOTIDE SEQUENCE [LARGE SCALE GENOMIC DNA]</scope>
    <source>
        <strain evidence="2">Teg-2019</strain>
        <tissue evidence="2">Adductor muscle</tissue>
    </source>
</reference>
<dbReference type="InterPro" id="IPR012337">
    <property type="entry name" value="RNaseH-like_sf"/>
</dbReference>
<dbReference type="EMBL" id="JARBDR010000246">
    <property type="protein sequence ID" value="KAJ8316822.1"/>
    <property type="molecule type" value="Genomic_DNA"/>
</dbReference>
<sequence>MRDEKLRLRWHMLLMRRTTVELKRSDLAWQVSNDSSCCSLCRVEYGIRRQFSSEWLEKYCWLRYSVSEDSVYCAPCVLFNPHNAKEKSLVTTPVTKWSNLGKYIKRHLSLCAGHHGAGASAESFMKIHCGEKLSVQAQLDSKHAADVRRNRHVLGVITEVIVLCGRQNIPLRSHDDKSSNFMALLNDRAKRDSILKEHLESSYRSKYTSPMIQNELISICEEYIRNEIVKDCNESVCYSFMSDAATDASTMEQIAMCVRWASRANSLYTFKAAFTTIVNALEVLEHEGDAKARSYRCSILKFDFIISLVAVEFIIQGLLPLNNMLQGKCCDLIEAAKEERVLIAQIRAERADDLVWEALYEKAVTMATVHDVLPSKPRTTGRQQQRVNVPAESVSDYWKRALFFPFMDHLATELEDRLLTAHDRFLAQYLIPSQLHQLTTTHVDGIYAAYSYDFIGDKETFQSEVSRWKIRWSLDDGSESEKPVDLKSTVDSTNKDLYPNIFTCLVILLTVPVSTASAERAFSVMRRVKTYLRSTMTSQCMSGLAMLHSYKNVHIDIDKIINEFVGKSNRKLDFL</sequence>
<dbReference type="PANTHER" id="PTHR46289">
    <property type="entry name" value="52 KDA REPRESSOR OF THE INHIBITOR OF THE PROTEIN KINASE-LIKE PROTEIN-RELATED"/>
    <property type="match status" value="1"/>
</dbReference>
<dbReference type="InterPro" id="IPR006580">
    <property type="entry name" value="Znf_TTF"/>
</dbReference>
<organism evidence="2 3">
    <name type="scientific">Tegillarca granosa</name>
    <name type="common">Malaysian cockle</name>
    <name type="synonym">Anadara granosa</name>
    <dbReference type="NCBI Taxonomy" id="220873"/>
    <lineage>
        <taxon>Eukaryota</taxon>
        <taxon>Metazoa</taxon>
        <taxon>Spiralia</taxon>
        <taxon>Lophotrochozoa</taxon>
        <taxon>Mollusca</taxon>
        <taxon>Bivalvia</taxon>
        <taxon>Autobranchia</taxon>
        <taxon>Pteriomorphia</taxon>
        <taxon>Arcoida</taxon>
        <taxon>Arcoidea</taxon>
        <taxon>Arcidae</taxon>
        <taxon>Tegillarca</taxon>
    </lineage>
</organism>
<dbReference type="Pfam" id="PF05699">
    <property type="entry name" value="Dimer_Tnp_hAT"/>
    <property type="match status" value="1"/>
</dbReference>
<name>A0ABQ9FHN1_TEGGR</name>
<keyword evidence="3" id="KW-1185">Reference proteome</keyword>
<dbReference type="SMART" id="SM00597">
    <property type="entry name" value="ZnF_TTF"/>
    <property type="match status" value="1"/>
</dbReference>
<dbReference type="SUPFAM" id="SSF53098">
    <property type="entry name" value="Ribonuclease H-like"/>
    <property type="match status" value="1"/>
</dbReference>
<feature type="domain" description="TTF-type" evidence="1">
    <location>
        <begin position="47"/>
        <end position="145"/>
    </location>
</feature>
<accession>A0ABQ9FHN1</accession>
<dbReference type="PANTHER" id="PTHR46289:SF17">
    <property type="entry name" value="HAT C-TERMINAL DIMERISATION DOMAIN-CONTAINING PROTEIN"/>
    <property type="match status" value="1"/>
</dbReference>
<evidence type="ECO:0000313" key="2">
    <source>
        <dbReference type="EMBL" id="KAJ8316822.1"/>
    </source>
</evidence>
<comment type="caution">
    <text evidence="2">The sequence shown here is derived from an EMBL/GenBank/DDBJ whole genome shotgun (WGS) entry which is preliminary data.</text>
</comment>
<protein>
    <recommendedName>
        <fullName evidence="1">TTF-type domain-containing protein</fullName>
    </recommendedName>
</protein>
<evidence type="ECO:0000259" key="1">
    <source>
        <dbReference type="SMART" id="SM00597"/>
    </source>
</evidence>
<evidence type="ECO:0000313" key="3">
    <source>
        <dbReference type="Proteomes" id="UP001217089"/>
    </source>
</evidence>
<dbReference type="InterPro" id="IPR008906">
    <property type="entry name" value="HATC_C_dom"/>
</dbReference>
<dbReference type="Proteomes" id="UP001217089">
    <property type="component" value="Unassembled WGS sequence"/>
</dbReference>
<dbReference type="InterPro" id="IPR052958">
    <property type="entry name" value="IFN-induced_PKR_regulator"/>
</dbReference>
<proteinExistence type="predicted"/>